<dbReference type="Pfam" id="PF13466">
    <property type="entry name" value="STAS_2"/>
    <property type="match status" value="1"/>
</dbReference>
<dbReference type="InterPro" id="IPR025847">
    <property type="entry name" value="MEDS_domain"/>
</dbReference>
<evidence type="ECO:0000313" key="3">
    <source>
        <dbReference type="Proteomes" id="UP001597365"/>
    </source>
</evidence>
<dbReference type="EMBL" id="JBHUFU010000014">
    <property type="protein sequence ID" value="MFD1832326.1"/>
    <property type="molecule type" value="Genomic_DNA"/>
</dbReference>
<dbReference type="Pfam" id="PF14417">
    <property type="entry name" value="MEDS"/>
    <property type="match status" value="1"/>
</dbReference>
<evidence type="ECO:0000259" key="1">
    <source>
        <dbReference type="PROSITE" id="PS50801"/>
    </source>
</evidence>
<dbReference type="InterPro" id="IPR036513">
    <property type="entry name" value="STAS_dom_sf"/>
</dbReference>
<feature type="domain" description="STAS" evidence="1">
    <location>
        <begin position="210"/>
        <end position="283"/>
    </location>
</feature>
<keyword evidence="3" id="KW-1185">Reference proteome</keyword>
<dbReference type="InterPro" id="IPR002645">
    <property type="entry name" value="STAS_dom"/>
</dbReference>
<sequence length="298" mass="30985">MPSLGFAAARPAGGAGHLCCAYAGEDEWARSVTGFVRGALAAGRQVLYFSDVAAPEAVLRRLDRCGAGASAAADAGRLVVQQAEESYLRSLPFDPDRMVEVWGRACAAALDAGRTGLAALGEMSWYARGTPGAERLLEYELRLNAEVFARLPLTALCLYDRGAVPGDAVALLTGAHVRHLTPGGRILDAPPAAGPAPPLAATPLEDRVGLRLRGGADADTRTVLEGALAALVRLPGPVLHLDLSGADFLDTAAVAALAAAARAEHDRGRRLVVHHPPRSLRRVAGMFPDECGALETAP</sequence>
<dbReference type="Proteomes" id="UP001597365">
    <property type="component" value="Unassembled WGS sequence"/>
</dbReference>
<dbReference type="RefSeq" id="WP_380903130.1">
    <property type="nucleotide sequence ID" value="NZ_JBHUFU010000014.1"/>
</dbReference>
<dbReference type="PROSITE" id="PS50801">
    <property type="entry name" value="STAS"/>
    <property type="match status" value="1"/>
</dbReference>
<protein>
    <submittedName>
        <fullName evidence="2">MEDS domain-containing protein</fullName>
    </submittedName>
</protein>
<accession>A0ABW4PSD3</accession>
<dbReference type="Gene3D" id="3.30.750.24">
    <property type="entry name" value="STAS domain"/>
    <property type="match status" value="1"/>
</dbReference>
<organism evidence="2 3">
    <name type="scientific">Streptomyces desertarenae</name>
    <dbReference type="NCBI Taxonomy" id="2666184"/>
    <lineage>
        <taxon>Bacteria</taxon>
        <taxon>Bacillati</taxon>
        <taxon>Actinomycetota</taxon>
        <taxon>Actinomycetes</taxon>
        <taxon>Kitasatosporales</taxon>
        <taxon>Streptomycetaceae</taxon>
        <taxon>Streptomyces</taxon>
    </lineage>
</organism>
<dbReference type="InterPro" id="IPR058548">
    <property type="entry name" value="MlaB-like_STAS"/>
</dbReference>
<evidence type="ECO:0000313" key="2">
    <source>
        <dbReference type="EMBL" id="MFD1832326.1"/>
    </source>
</evidence>
<gene>
    <name evidence="2" type="ORF">ACFSJS_22140</name>
</gene>
<reference evidence="3" key="1">
    <citation type="journal article" date="2019" name="Int. J. Syst. Evol. Microbiol.">
        <title>The Global Catalogue of Microorganisms (GCM) 10K type strain sequencing project: providing services to taxonomists for standard genome sequencing and annotation.</title>
        <authorList>
            <consortium name="The Broad Institute Genomics Platform"/>
            <consortium name="The Broad Institute Genome Sequencing Center for Infectious Disease"/>
            <person name="Wu L."/>
            <person name="Ma J."/>
        </authorList>
    </citation>
    <scope>NUCLEOTIDE SEQUENCE [LARGE SCALE GENOMIC DNA]</scope>
    <source>
        <strain evidence="3">CGMCC 4.7455</strain>
    </source>
</reference>
<proteinExistence type="predicted"/>
<name>A0ABW4PSD3_9ACTN</name>
<dbReference type="SUPFAM" id="SSF52091">
    <property type="entry name" value="SpoIIaa-like"/>
    <property type="match status" value="1"/>
</dbReference>
<comment type="caution">
    <text evidence="2">The sequence shown here is derived from an EMBL/GenBank/DDBJ whole genome shotgun (WGS) entry which is preliminary data.</text>
</comment>